<geneLocation type="plasmid" evidence="1 2">
    <name>p11801_4</name>
</geneLocation>
<proteinExistence type="predicted"/>
<evidence type="ECO:0000313" key="2">
    <source>
        <dbReference type="Proteomes" id="UP000267249"/>
    </source>
</evidence>
<keyword evidence="1" id="KW-0614">Plasmid</keyword>
<accession>A0ACD5A325</accession>
<reference evidence="1" key="1">
    <citation type="submission" date="2024-01" db="EMBL/GenBank/DDBJ databases">
        <title>De novo genome assembly and pan-genome analysis of the fast-growing Indian isolates of Synechococcus elongatus: Potential chassis for bioproduction.</title>
        <authorList>
            <person name="Jain V.S."/>
            <person name="Schubert M.G."/>
            <person name="Pritam P."/>
            <person name="Sarnaik A.P."/>
            <person name="Jaiswal D."/>
            <person name="Church G.M."/>
            <person name="Wangikar P."/>
        </authorList>
    </citation>
    <scope>NUCLEOTIDE SEQUENCE</scope>
    <source>
        <strain evidence="1">PCC 11801</strain>
    </source>
</reference>
<name>A0ACD5A325_SYNEL</name>
<evidence type="ECO:0000313" key="1">
    <source>
        <dbReference type="EMBL" id="WVS92262.1"/>
    </source>
</evidence>
<dbReference type="Proteomes" id="UP000267249">
    <property type="component" value="Plasmid p11801_4"/>
</dbReference>
<protein>
    <submittedName>
        <fullName evidence="1">Uncharacterized protein</fullName>
    </submittedName>
</protein>
<gene>
    <name evidence="1" type="ORF">DOP62_14320</name>
</gene>
<dbReference type="EMBL" id="CP143531">
    <property type="protein sequence ID" value="WVS92262.1"/>
    <property type="molecule type" value="Genomic_DNA"/>
</dbReference>
<sequence length="194" mass="21403">MIKSRGSLGPILGYHGCDASVAEDVLAGRIHLQPSKNDYDWLGNGIYFWVESPERAWDWASNPKGKSAARIKNPAVVGALIYPGRCLNLTDFGVLDEVRDAYNVMVDLRTDAQEEIPVNDCESAGVFLVRRLDCAVIQTVHFLREEYGSPAYDSVYGVFEEGKALYPGAGFKAKTHVQIAVRETACIAGYFRVP</sequence>
<organism evidence="1 2">
    <name type="scientific">Synechococcus elongatus PCC 11801</name>
    <dbReference type="NCBI Taxonomy" id="2219813"/>
    <lineage>
        <taxon>Bacteria</taxon>
        <taxon>Bacillati</taxon>
        <taxon>Cyanobacteriota</taxon>
        <taxon>Cyanophyceae</taxon>
        <taxon>Synechococcales</taxon>
        <taxon>Synechococcaceae</taxon>
        <taxon>Synechococcus</taxon>
    </lineage>
</organism>